<dbReference type="AlphaFoldDB" id="A0A378QN19"/>
<reference evidence="1 2" key="1">
    <citation type="submission" date="2018-06" db="EMBL/GenBank/DDBJ databases">
        <authorList>
            <consortium name="Pathogen Informatics"/>
            <person name="Doyle S."/>
        </authorList>
    </citation>
    <scope>NUCLEOTIDE SEQUENCE [LARGE SCALE GENOMIC DNA]</scope>
    <source>
        <strain evidence="1 2">NCTC7911</strain>
    </source>
</reference>
<dbReference type="Pfam" id="PF11153">
    <property type="entry name" value="DUF2931"/>
    <property type="match status" value="1"/>
</dbReference>
<dbReference type="RefSeq" id="WP_115247955.1">
    <property type="nucleotide sequence ID" value="NZ_UGQC01000001.1"/>
</dbReference>
<dbReference type="PROSITE" id="PS51257">
    <property type="entry name" value="PROKAR_LIPOPROTEIN"/>
    <property type="match status" value="1"/>
</dbReference>
<dbReference type="GeneID" id="302270670"/>
<evidence type="ECO:0000313" key="1">
    <source>
        <dbReference type="EMBL" id="STZ00723.1"/>
    </source>
</evidence>
<gene>
    <name evidence="1" type="ORF">NCTC7911_02133</name>
</gene>
<keyword evidence="2" id="KW-1185">Reference proteome</keyword>
<sequence length="456" mass="53813">MSKLYIMIYILIGISLISCSKLEEYQMNKKYQVGWSLDGSFATYAVMKNDSVVLETSVSFARSEIDPSMDSYFADKEGNILCYIISPTTNGPWGWGAKMHTYWLTDKPQIPDKLHLTFFDNFTEQMYQLDADLPKDEILHHLTTPYRNMNDLVPGGKKPAKYSGLELAFAPNGWVVLFMNGYGNRREIASWQAKKIEVSDAIKDEFTVGTYTLWKQEGRENIYARDMKRYHPEVWNMYQSGEWVIDSNWYKMMQAKFPWKLEVVDPNGDWLQEYRIEYANTDRYDTLSDQIEKHRYELKPVPVKIKTWVFDRTNQHKYYLEFHMHPIPKWVDVDYFYPYYQDPNLTRLFKQFQSFFPDRNLATNQTPEKPENFATLKIILDKEEGKLSEVYLEKDGKRVNIDGAYHYYQSVVEPEKGGGYYPYDYGFPHYLTEPKAEDLSSPLFVIYNPDFKVPAE</sequence>
<dbReference type="EMBL" id="UGQC01000001">
    <property type="protein sequence ID" value="STZ00723.1"/>
    <property type="molecule type" value="Genomic_DNA"/>
</dbReference>
<proteinExistence type="predicted"/>
<name>A0A378QN19_MORLA</name>
<evidence type="ECO:0000313" key="2">
    <source>
        <dbReference type="Proteomes" id="UP000254107"/>
    </source>
</evidence>
<protein>
    <submittedName>
        <fullName evidence="1">Protein of uncharacterized function (DUF2931)</fullName>
    </submittedName>
</protein>
<organism evidence="1 2">
    <name type="scientific">Moraxella lacunata</name>
    <dbReference type="NCBI Taxonomy" id="477"/>
    <lineage>
        <taxon>Bacteria</taxon>
        <taxon>Pseudomonadati</taxon>
        <taxon>Pseudomonadota</taxon>
        <taxon>Gammaproteobacteria</taxon>
        <taxon>Moraxellales</taxon>
        <taxon>Moraxellaceae</taxon>
        <taxon>Moraxella</taxon>
    </lineage>
</organism>
<dbReference type="InterPro" id="IPR021326">
    <property type="entry name" value="DUF2931"/>
</dbReference>
<accession>A0A378QN19</accession>
<dbReference type="Proteomes" id="UP000254107">
    <property type="component" value="Unassembled WGS sequence"/>
</dbReference>